<sequence length="69" mass="6933">MSTAPVVSGVESLGDSGNDGTNGLGAAAGWVGEGSVGCIGAFAGDNWDKVVVVEYKSETSIAIEKDKRD</sequence>
<keyword evidence="2" id="KW-1185">Reference proteome</keyword>
<proteinExistence type="predicted"/>
<evidence type="ECO:0000313" key="1">
    <source>
        <dbReference type="EMBL" id="MCI05574.1"/>
    </source>
</evidence>
<dbReference type="Proteomes" id="UP000265520">
    <property type="component" value="Unassembled WGS sequence"/>
</dbReference>
<evidence type="ECO:0000313" key="2">
    <source>
        <dbReference type="Proteomes" id="UP000265520"/>
    </source>
</evidence>
<accession>A0A392P1I2</accession>
<dbReference type="AlphaFoldDB" id="A0A392P1I2"/>
<dbReference type="EMBL" id="LXQA010059083">
    <property type="protein sequence ID" value="MCI05574.1"/>
    <property type="molecule type" value="Genomic_DNA"/>
</dbReference>
<comment type="caution">
    <text evidence="1">The sequence shown here is derived from an EMBL/GenBank/DDBJ whole genome shotgun (WGS) entry which is preliminary data.</text>
</comment>
<protein>
    <submittedName>
        <fullName evidence="1">Uncharacterized protein</fullName>
    </submittedName>
</protein>
<organism evidence="1 2">
    <name type="scientific">Trifolium medium</name>
    <dbReference type="NCBI Taxonomy" id="97028"/>
    <lineage>
        <taxon>Eukaryota</taxon>
        <taxon>Viridiplantae</taxon>
        <taxon>Streptophyta</taxon>
        <taxon>Embryophyta</taxon>
        <taxon>Tracheophyta</taxon>
        <taxon>Spermatophyta</taxon>
        <taxon>Magnoliopsida</taxon>
        <taxon>eudicotyledons</taxon>
        <taxon>Gunneridae</taxon>
        <taxon>Pentapetalae</taxon>
        <taxon>rosids</taxon>
        <taxon>fabids</taxon>
        <taxon>Fabales</taxon>
        <taxon>Fabaceae</taxon>
        <taxon>Papilionoideae</taxon>
        <taxon>50 kb inversion clade</taxon>
        <taxon>NPAAA clade</taxon>
        <taxon>Hologalegina</taxon>
        <taxon>IRL clade</taxon>
        <taxon>Trifolieae</taxon>
        <taxon>Trifolium</taxon>
    </lineage>
</organism>
<reference evidence="1 2" key="1">
    <citation type="journal article" date="2018" name="Front. Plant Sci.">
        <title>Red Clover (Trifolium pratense) and Zigzag Clover (T. medium) - A Picture of Genomic Similarities and Differences.</title>
        <authorList>
            <person name="Dluhosova J."/>
            <person name="Istvanek J."/>
            <person name="Nedelnik J."/>
            <person name="Repkova J."/>
        </authorList>
    </citation>
    <scope>NUCLEOTIDE SEQUENCE [LARGE SCALE GENOMIC DNA]</scope>
    <source>
        <strain evidence="2">cv. 10/8</strain>
        <tissue evidence="1">Leaf</tissue>
    </source>
</reference>
<name>A0A392P1I2_9FABA</name>